<feature type="compositionally biased region" description="Polar residues" evidence="5">
    <location>
        <begin position="124"/>
        <end position="138"/>
    </location>
</feature>
<dbReference type="EMBL" id="ML121531">
    <property type="protein sequence ID" value="RPB27727.1"/>
    <property type="molecule type" value="Genomic_DNA"/>
</dbReference>
<dbReference type="GO" id="GO:0072686">
    <property type="term" value="C:mitotic spindle"/>
    <property type="evidence" value="ECO:0007669"/>
    <property type="project" value="TreeGrafter"/>
</dbReference>
<organism evidence="7 8">
    <name type="scientific">Terfezia boudieri ATCC MYA-4762</name>
    <dbReference type="NCBI Taxonomy" id="1051890"/>
    <lineage>
        <taxon>Eukaryota</taxon>
        <taxon>Fungi</taxon>
        <taxon>Dikarya</taxon>
        <taxon>Ascomycota</taxon>
        <taxon>Pezizomycotina</taxon>
        <taxon>Pezizomycetes</taxon>
        <taxon>Pezizales</taxon>
        <taxon>Pezizaceae</taxon>
        <taxon>Terfezia</taxon>
    </lineage>
</organism>
<dbReference type="PANTHER" id="PTHR12792:SF0">
    <property type="entry name" value="SEPARIN"/>
    <property type="match status" value="1"/>
</dbReference>
<evidence type="ECO:0000313" key="8">
    <source>
        <dbReference type="Proteomes" id="UP000267821"/>
    </source>
</evidence>
<feature type="domain" description="Peptidase C50" evidence="6">
    <location>
        <begin position="1959"/>
        <end position="2055"/>
    </location>
</feature>
<keyword evidence="8" id="KW-1185">Reference proteome</keyword>
<proteinExistence type="predicted"/>
<feature type="region of interest" description="Disordered" evidence="5">
    <location>
        <begin position="123"/>
        <end position="147"/>
    </location>
</feature>
<dbReference type="PROSITE" id="PS51700">
    <property type="entry name" value="SEPARIN"/>
    <property type="match status" value="1"/>
</dbReference>
<dbReference type="GO" id="GO:0005634">
    <property type="term" value="C:nucleus"/>
    <property type="evidence" value="ECO:0007669"/>
    <property type="project" value="InterPro"/>
</dbReference>
<evidence type="ECO:0000256" key="4">
    <source>
        <dbReference type="ARBA" id="ARBA00022829"/>
    </source>
</evidence>
<dbReference type="GO" id="GO:0051307">
    <property type="term" value="P:meiotic chromosome separation"/>
    <property type="evidence" value="ECO:0007669"/>
    <property type="project" value="TreeGrafter"/>
</dbReference>
<dbReference type="InParanoid" id="A0A3N4LXX5"/>
<comment type="catalytic activity">
    <reaction evidence="1">
        <text>All bonds known to be hydrolyzed by this endopeptidase have arginine in P1 and an acidic residue in P4. P6 is often occupied by an acidic residue or by a hydroxy-amino-acid residue, the phosphorylation of which enhances cleavage.</text>
        <dbReference type="EC" id="3.4.22.49"/>
    </reaction>
</comment>
<reference evidence="7 8" key="1">
    <citation type="journal article" date="2018" name="Nat. Ecol. Evol.">
        <title>Pezizomycetes genomes reveal the molecular basis of ectomycorrhizal truffle lifestyle.</title>
        <authorList>
            <person name="Murat C."/>
            <person name="Payen T."/>
            <person name="Noel B."/>
            <person name="Kuo A."/>
            <person name="Morin E."/>
            <person name="Chen J."/>
            <person name="Kohler A."/>
            <person name="Krizsan K."/>
            <person name="Balestrini R."/>
            <person name="Da Silva C."/>
            <person name="Montanini B."/>
            <person name="Hainaut M."/>
            <person name="Levati E."/>
            <person name="Barry K.W."/>
            <person name="Belfiori B."/>
            <person name="Cichocki N."/>
            <person name="Clum A."/>
            <person name="Dockter R.B."/>
            <person name="Fauchery L."/>
            <person name="Guy J."/>
            <person name="Iotti M."/>
            <person name="Le Tacon F."/>
            <person name="Lindquist E.A."/>
            <person name="Lipzen A."/>
            <person name="Malagnac F."/>
            <person name="Mello A."/>
            <person name="Molinier V."/>
            <person name="Miyauchi S."/>
            <person name="Poulain J."/>
            <person name="Riccioni C."/>
            <person name="Rubini A."/>
            <person name="Sitrit Y."/>
            <person name="Splivallo R."/>
            <person name="Traeger S."/>
            <person name="Wang M."/>
            <person name="Zifcakova L."/>
            <person name="Wipf D."/>
            <person name="Zambonelli A."/>
            <person name="Paolocci F."/>
            <person name="Nowrousian M."/>
            <person name="Ottonello S."/>
            <person name="Baldrian P."/>
            <person name="Spatafora J.W."/>
            <person name="Henrissat B."/>
            <person name="Nagy L.G."/>
            <person name="Aury J.M."/>
            <person name="Wincker P."/>
            <person name="Grigoriev I.V."/>
            <person name="Bonfante P."/>
            <person name="Martin F.M."/>
        </authorList>
    </citation>
    <scope>NUCLEOTIDE SEQUENCE [LARGE SCALE GENOMIC DNA]</scope>
    <source>
        <strain evidence="7 8">ATCC MYA-4762</strain>
    </source>
</reference>
<dbReference type="Gene3D" id="1.25.40.10">
    <property type="entry name" value="Tetratricopeptide repeat domain"/>
    <property type="match status" value="1"/>
</dbReference>
<dbReference type="GO" id="GO:0005737">
    <property type="term" value="C:cytoplasm"/>
    <property type="evidence" value="ECO:0007669"/>
    <property type="project" value="TreeGrafter"/>
</dbReference>
<dbReference type="SUPFAM" id="SSF48452">
    <property type="entry name" value="TPR-like"/>
    <property type="match status" value="1"/>
</dbReference>
<feature type="region of interest" description="Disordered" evidence="5">
    <location>
        <begin position="2109"/>
        <end position="2134"/>
    </location>
</feature>
<keyword evidence="3" id="KW-0378">Hydrolase</keyword>
<dbReference type="Pfam" id="PF03568">
    <property type="entry name" value="Separin_C"/>
    <property type="match status" value="1"/>
</dbReference>
<keyword evidence="4" id="KW-0159">Chromosome partition</keyword>
<dbReference type="GO" id="GO:0006508">
    <property type="term" value="P:proteolysis"/>
    <property type="evidence" value="ECO:0007669"/>
    <property type="project" value="InterPro"/>
</dbReference>
<dbReference type="GO" id="GO:0004197">
    <property type="term" value="F:cysteine-type endopeptidase activity"/>
    <property type="evidence" value="ECO:0007669"/>
    <property type="project" value="InterPro"/>
</dbReference>
<evidence type="ECO:0000256" key="2">
    <source>
        <dbReference type="ARBA" id="ARBA00012489"/>
    </source>
</evidence>
<dbReference type="STRING" id="1051890.A0A3N4LXX5"/>
<evidence type="ECO:0000256" key="3">
    <source>
        <dbReference type="ARBA" id="ARBA00022801"/>
    </source>
</evidence>
<dbReference type="InterPro" id="IPR011990">
    <property type="entry name" value="TPR-like_helical_dom_sf"/>
</dbReference>
<evidence type="ECO:0000256" key="5">
    <source>
        <dbReference type="SAM" id="MobiDB-lite"/>
    </source>
</evidence>
<evidence type="ECO:0000259" key="6">
    <source>
        <dbReference type="PROSITE" id="PS51700"/>
    </source>
</evidence>
<dbReference type="Proteomes" id="UP000267821">
    <property type="component" value="Unassembled WGS sequence"/>
</dbReference>
<dbReference type="InterPro" id="IPR030397">
    <property type="entry name" value="SEPARIN_core_dom"/>
</dbReference>
<name>A0A3N4LXX5_9PEZI</name>
<dbReference type="OrthoDB" id="10255632at2759"/>
<dbReference type="EC" id="3.4.22.49" evidence="2"/>
<dbReference type="InterPro" id="IPR005314">
    <property type="entry name" value="Peptidase_C50"/>
</dbReference>
<dbReference type="GO" id="GO:0044732">
    <property type="term" value="C:mitotic spindle pole body"/>
    <property type="evidence" value="ECO:0007669"/>
    <property type="project" value="TreeGrafter"/>
</dbReference>
<protein>
    <recommendedName>
        <fullName evidence="2">separase</fullName>
        <ecNumber evidence="2">3.4.22.49</ecNumber>
    </recommendedName>
</protein>
<accession>A0A3N4LXX5</accession>
<sequence length="2179" mass="240181">MATAPRISAAPTLEAIRQALASTESCTSTAHSLLNGLFFPSSSKPSDKATLSRITAGKTTKKRATQTVAEADRGLSTLERYIFATEVVNTALKTLNAASKQAQGVGETVKEVVQLELKIKKPTTKTGNQPLKSKSLNRVTPPPASQQHPAMWTAECLCLAIDYIYSVQHSDELPTPPPPLQIETAQHNLIVRLIILKLYDIALRELVLLKKRIDALISGGGKAGIEGLLPGEAGEKENKKPTIAKGVRTKPTESRDDSIASLLTFKSIPPTITIMDLVAGFQMSVMRCIIGMGKPGAAEALVTSLSAPNNTLSLLKSLPNSNPKLAALDSLLFSCCPSVSSSADSIAKTPSPITVLQLQTYALEAKILLKIKNGEEYWELLTKCLAAFCRRCAPNEGGKERYKVVREAVLQFQRAVPGDLPENILQLLSTVAQESGYGSEALKWMEEAHTLLNKKGNVVMQDLNYVAQSMRLIKLATLNLKAYVLTLGSGASSASVTVNVESVMDIGDKTKNAIQSVDALTKVKMEDLEKLLQEVALFRRAATVVAVAPIPPVTQESRNLQAARTELKGVCVSVSEMAIRYFRNYISLQPNYGKRVKKLAAPAVDFITTKVRQEAGNGGQIFLETWESLDKTLNDCLDLINLLVEHESDQKMDTNSEQAKEEEIIKGSEFEKISTAYWKAACALKKLDAQKEGIKAMKRSVTALLGRPKEETLRGGLVAKLERLGNCFYQVGETARAEEAFLEGIKVLQAEGALDEILQLADTACLSDIFGDDRIGMMLGRMLDGIVKCVLKDAPSRRQRNPGWSGIPFDSEILNRETRGLMLEWELRGLCGLGKKDLPMMKAVAERLLELYTDEEPLRRARVIAKMLKLQVDNPNFMAPILAVELGEEVETIGPLHRDVSLKPRRSDIVSSCLVSYAFLNYQATEPRPDILQKALISWRNTIESCNDWDRLLERIEDPEELMAQLYMLVEFLEVKGLSFHRITALRSLVLIRGVEVKINYDALVKLHGLLGIQYLRMGYSGKAGMVLAKANSWIDKDGVWQETRVQWHVAYTEYLVGIGNIEKAKEHYDLATKIVNGETSIFEYRRIGSKLERRVVLNRMIADASYVMSLLCFELGNTNDALCHVRRCIRLNQRSWAVLEQLCRDPTVTTKASYPQLVANIVNPDLQKLIDGVDHLSVSRSSPAQAPIQSMSFAALNAPLLWTLVTSMYLSLVQASLIYRHQGMIREAVFNMEQALKTVEAVDATPLIAQALSIFGDLKIRAGSLSEGADMLERATELRAEIEKSKEIVSLDCTVGYLHGKNRLWEEEWGAYEHAESKLAALMSPGFIKNIDELALAGEVDDEGLKMNVREDNLPEEKAIKRPRTPTGKRAPTVSRTKSAATKPAAVAKDVAKLERGIITECSSLLKMRGNILRLKAYNLAMQSQVDQADLLLEEAGKLPSGQFEIIFQRLAAAKHLLLEALKLLASDPVFCVLQDSTISLPSVAPPKVVTMQVHVEQVPVKDRKKGRKGKAMKEPDMEEAKAFHFVEVLTKARHSVADIHFHAAKVGSTAMVHSVSTLLSGIIVLLSAVTSSKGKGSCNPLLASYSLELTKGLPLLREKDAIETEKITAGEEGLSWPQISPFQDDSFKPVSTPFAFSSFQKDYIDIIPPGWAAVSISLSEAEDELYISRYEAGHGQFMLRLPLTRHNSRDDAEEIFEYGTGIETLKEILEKANISTHAAKEATAGDKATKTEWWAERESLDAQLGELLANIEHCWLGGFKGIFGQYPRHPELLRRFRATFEKILAQHLPSRQPRRTGKKGVMIEVPEPVKIDPRVLDLFIGLGDPTKMNDGMHEDEEKEGMDASLVDLLWFVFDILQFHGERNAYDEIDTDAIVIDVKESVRGYYQHLSYLPKSEQEITQHTILILDKNVHQIPWESLPCLDGHAISRLPSLASLRSILTNKKMDTGQVNPGIYIDENKGTWILNPGGDLTSTQGTFEKDLQTLPGGWIGISSRAPSEAEFAKALGESEIMLYFGHGSGGQFIRARTVKKLDHCAVALLMGCSSGALKEAGEFQPYGMPLAYLLGGSHSVVANLWDVTDKDIDKFSKKVLEEWGLLRSSATVGKAKAKAAATPGRNRSKSQERQKSGDGGLFGSVAVKGKKVKMSLVEAVARGRKECHLTYLNGAAPVVYGVPVYLA</sequence>
<dbReference type="PANTHER" id="PTHR12792">
    <property type="entry name" value="EXTRA SPINDLE POLES 1-RELATED"/>
    <property type="match status" value="1"/>
</dbReference>
<gene>
    <name evidence="7" type="ORF">L211DRAFT_834580</name>
</gene>
<evidence type="ECO:0000313" key="7">
    <source>
        <dbReference type="EMBL" id="RPB27727.1"/>
    </source>
</evidence>
<evidence type="ECO:0000256" key="1">
    <source>
        <dbReference type="ARBA" id="ARBA00000451"/>
    </source>
</evidence>